<evidence type="ECO:0000313" key="2">
    <source>
        <dbReference type="Proteomes" id="UP000237347"/>
    </source>
</evidence>
<sequence length="60" mass="6442">MAMSPPAITTLLIIHLVQSRTESMAGALVGGAFLSAFLQVAFDRVASRENNCAIHENTLR</sequence>
<comment type="caution">
    <text evidence="1">The sequence shown here is derived from an EMBL/GenBank/DDBJ whole genome shotgun (WGS) entry which is preliminary data.</text>
</comment>
<evidence type="ECO:0000313" key="1">
    <source>
        <dbReference type="EMBL" id="KAK7821906.1"/>
    </source>
</evidence>
<dbReference type="AlphaFoldDB" id="A0AAW0J6C5"/>
<dbReference type="Proteomes" id="UP000237347">
    <property type="component" value="Unassembled WGS sequence"/>
</dbReference>
<reference evidence="1 2" key="1">
    <citation type="journal article" date="2018" name="Sci. Data">
        <title>The draft genome sequence of cork oak.</title>
        <authorList>
            <person name="Ramos A.M."/>
            <person name="Usie A."/>
            <person name="Barbosa P."/>
            <person name="Barros P.M."/>
            <person name="Capote T."/>
            <person name="Chaves I."/>
            <person name="Simoes F."/>
            <person name="Abreu I."/>
            <person name="Carrasquinho I."/>
            <person name="Faro C."/>
            <person name="Guimaraes J.B."/>
            <person name="Mendonca D."/>
            <person name="Nobrega F."/>
            <person name="Rodrigues L."/>
            <person name="Saibo N.J.M."/>
            <person name="Varela M.C."/>
            <person name="Egas C."/>
            <person name="Matos J."/>
            <person name="Miguel C.M."/>
            <person name="Oliveira M.M."/>
            <person name="Ricardo C.P."/>
            <person name="Goncalves S."/>
        </authorList>
    </citation>
    <scope>NUCLEOTIDE SEQUENCE [LARGE SCALE GENOMIC DNA]</scope>
    <source>
        <strain evidence="2">cv. HL8</strain>
    </source>
</reference>
<gene>
    <name evidence="1" type="ORF">CFP56_037249</name>
</gene>
<keyword evidence="2" id="KW-1185">Reference proteome</keyword>
<dbReference type="EMBL" id="PKMF04000686">
    <property type="protein sequence ID" value="KAK7821906.1"/>
    <property type="molecule type" value="Genomic_DNA"/>
</dbReference>
<name>A0AAW0J6C5_QUESU</name>
<organism evidence="1 2">
    <name type="scientific">Quercus suber</name>
    <name type="common">Cork oak</name>
    <dbReference type="NCBI Taxonomy" id="58331"/>
    <lineage>
        <taxon>Eukaryota</taxon>
        <taxon>Viridiplantae</taxon>
        <taxon>Streptophyta</taxon>
        <taxon>Embryophyta</taxon>
        <taxon>Tracheophyta</taxon>
        <taxon>Spermatophyta</taxon>
        <taxon>Magnoliopsida</taxon>
        <taxon>eudicotyledons</taxon>
        <taxon>Gunneridae</taxon>
        <taxon>Pentapetalae</taxon>
        <taxon>rosids</taxon>
        <taxon>fabids</taxon>
        <taxon>Fagales</taxon>
        <taxon>Fagaceae</taxon>
        <taxon>Quercus</taxon>
    </lineage>
</organism>
<protein>
    <submittedName>
        <fullName evidence="1">Uncharacterized protein</fullName>
    </submittedName>
</protein>
<proteinExistence type="predicted"/>
<accession>A0AAW0J6C5</accession>